<gene>
    <name evidence="2" type="ORF">DF286_05950</name>
</gene>
<dbReference type="EMBL" id="QFFF01000001">
    <property type="protein sequence ID" value="PWG02458.1"/>
    <property type="molecule type" value="Genomic_DNA"/>
</dbReference>
<dbReference type="Proteomes" id="UP000245916">
    <property type="component" value="Unassembled WGS sequence"/>
</dbReference>
<keyword evidence="1" id="KW-0732">Signal</keyword>
<evidence type="ECO:0000313" key="3">
    <source>
        <dbReference type="Proteomes" id="UP000245916"/>
    </source>
</evidence>
<accession>A0A2U2J2A2</accession>
<proteinExistence type="predicted"/>
<comment type="caution">
    <text evidence="2">The sequence shown here is derived from an EMBL/GenBank/DDBJ whole genome shotgun (WGS) entry which is preliminary data.</text>
</comment>
<name>A0A2U2J2A2_9SPHN</name>
<feature type="chain" id="PRO_5015757002" evidence="1">
    <location>
        <begin position="23"/>
        <end position="134"/>
    </location>
</feature>
<feature type="signal peptide" evidence="1">
    <location>
        <begin position="1"/>
        <end position="22"/>
    </location>
</feature>
<evidence type="ECO:0000256" key="1">
    <source>
        <dbReference type="SAM" id="SignalP"/>
    </source>
</evidence>
<keyword evidence="3" id="KW-1185">Reference proteome</keyword>
<dbReference type="RefSeq" id="WP_109270597.1">
    <property type="nucleotide sequence ID" value="NZ_QFFF01000001.1"/>
</dbReference>
<dbReference type="AlphaFoldDB" id="A0A2U2J2A2"/>
<protein>
    <submittedName>
        <fullName evidence="2">Uncharacterized protein</fullName>
    </submittedName>
</protein>
<evidence type="ECO:0000313" key="2">
    <source>
        <dbReference type="EMBL" id="PWG02458.1"/>
    </source>
</evidence>
<organism evidence="2 3">
    <name type="scientific">Allosphingosinicella humi</name>
    <dbReference type="NCBI Taxonomy" id="2068657"/>
    <lineage>
        <taxon>Bacteria</taxon>
        <taxon>Pseudomonadati</taxon>
        <taxon>Pseudomonadota</taxon>
        <taxon>Alphaproteobacteria</taxon>
        <taxon>Sphingomonadales</taxon>
        <taxon>Sphingomonadaceae</taxon>
        <taxon>Allosphingosinicella</taxon>
    </lineage>
</organism>
<reference evidence="2 3" key="1">
    <citation type="submission" date="2018-05" db="EMBL/GenBank/DDBJ databases">
        <title>Genome of Sphingosinicella humi QZX222.</title>
        <authorList>
            <person name="Qiao Z."/>
            <person name="Wang G."/>
        </authorList>
    </citation>
    <scope>NUCLEOTIDE SEQUENCE [LARGE SCALE GENOMIC DNA]</scope>
    <source>
        <strain evidence="2 3">QZX222</strain>
    </source>
</reference>
<sequence length="134" mass="14237">MNRRHVAAALLLPLVFTTPSKAQGPAGVRGDDRAMVGPSYLPSRESRTSYLPLRSGSAGISISTTPIVQQDGSAVYRKALVGSLPLARDVSLGVGLIEVTRTSHKERSLDRIRPLSDTGGRSDRIAAVGLSVRF</sequence>